<dbReference type="EMBL" id="FMCR01000001">
    <property type="protein sequence ID" value="SCE74447.1"/>
    <property type="molecule type" value="Genomic_DNA"/>
</dbReference>
<dbReference type="AlphaFoldDB" id="A0A1C4US09"/>
<accession>A0A1C4US09</accession>
<dbReference type="RefSeq" id="WP_091395488.1">
    <property type="nucleotide sequence ID" value="NZ_FMCR01000001.1"/>
</dbReference>
<dbReference type="STRING" id="285676.GA0070561_1303"/>
<feature type="region of interest" description="Disordered" evidence="1">
    <location>
        <begin position="1"/>
        <end position="23"/>
    </location>
</feature>
<protein>
    <recommendedName>
        <fullName evidence="5">CU044_5270 family protein</fullName>
    </recommendedName>
</protein>
<evidence type="ECO:0008006" key="5">
    <source>
        <dbReference type="Google" id="ProtNLM"/>
    </source>
</evidence>
<evidence type="ECO:0000256" key="2">
    <source>
        <dbReference type="SAM" id="Phobius"/>
    </source>
</evidence>
<dbReference type="Proteomes" id="UP000198864">
    <property type="component" value="Unassembled WGS sequence"/>
</dbReference>
<gene>
    <name evidence="3" type="ORF">GA0070561_1303</name>
</gene>
<keyword evidence="2" id="KW-1133">Transmembrane helix</keyword>
<reference evidence="3 4" key="1">
    <citation type="submission" date="2016-06" db="EMBL/GenBank/DDBJ databases">
        <authorList>
            <person name="Kjaerup R.B."/>
            <person name="Dalgaard T.S."/>
            <person name="Juul-Madsen H.R."/>
        </authorList>
    </citation>
    <scope>NUCLEOTIDE SEQUENCE [LARGE SCALE GENOMIC DNA]</scope>
    <source>
        <strain evidence="3 4">DSM 44871</strain>
    </source>
</reference>
<organism evidence="3 4">
    <name type="scientific">Micromonospora saelicesensis</name>
    <dbReference type="NCBI Taxonomy" id="285676"/>
    <lineage>
        <taxon>Bacteria</taxon>
        <taxon>Bacillati</taxon>
        <taxon>Actinomycetota</taxon>
        <taxon>Actinomycetes</taxon>
        <taxon>Micromonosporales</taxon>
        <taxon>Micromonosporaceae</taxon>
        <taxon>Micromonospora</taxon>
    </lineage>
</organism>
<feature type="transmembrane region" description="Helical" evidence="2">
    <location>
        <begin position="54"/>
        <end position="75"/>
    </location>
</feature>
<keyword evidence="2" id="KW-0472">Membrane</keyword>
<sequence>MFGAERTRTLLGPADPARNAAVGPPLVSARELIDRADATETVAGRRRVRPTRRLVLTAGTLAVAAGAVAVLQPFGGPAPDTPGEPPAAAGLVLVPVAYQFDADPPAAGPQLRLLADKIKDAAYDHQSGRYMYHHTKVWGDPVMTSADGRHHVAFASETKIWRAADGTGNQVMTQLEPQYPDQESRDYWQRESMGRPAATGTPAPKVIPLSPEELTPPSADPSELRERLKVEYGAGAASKWVSTLYGQYVVPRATRVAVLRVLADVPGFRWRGQVTDRAGRNGVAVTFDDREHDQQSLLVFDPRTGELLAHELLTLSPVRISSYQVILDAAWTNQPG</sequence>
<proteinExistence type="predicted"/>
<name>A0A1C4US09_9ACTN</name>
<evidence type="ECO:0000256" key="1">
    <source>
        <dbReference type="SAM" id="MobiDB-lite"/>
    </source>
</evidence>
<evidence type="ECO:0000313" key="3">
    <source>
        <dbReference type="EMBL" id="SCE74447.1"/>
    </source>
</evidence>
<evidence type="ECO:0000313" key="4">
    <source>
        <dbReference type="Proteomes" id="UP000198864"/>
    </source>
</evidence>
<keyword evidence="2" id="KW-0812">Transmembrane</keyword>
<dbReference type="NCBIfam" id="NF038083">
    <property type="entry name" value="CU044_5270_fam"/>
    <property type="match status" value="1"/>
</dbReference>
<feature type="region of interest" description="Disordered" evidence="1">
    <location>
        <begin position="193"/>
        <end position="223"/>
    </location>
</feature>
<dbReference type="InterPro" id="IPR047789">
    <property type="entry name" value="CU044_5270-like"/>
</dbReference>